<feature type="transmembrane region" description="Helical" evidence="8">
    <location>
        <begin position="267"/>
        <end position="289"/>
    </location>
</feature>
<feature type="transmembrane region" description="Helical" evidence="8">
    <location>
        <begin position="166"/>
        <end position="187"/>
    </location>
</feature>
<protein>
    <submittedName>
        <fullName evidence="10">Multidrug MFS transporter</fullName>
    </submittedName>
</protein>
<dbReference type="InterPro" id="IPR004638">
    <property type="entry name" value="EmrB-like"/>
</dbReference>
<evidence type="ECO:0000256" key="2">
    <source>
        <dbReference type="ARBA" id="ARBA00008537"/>
    </source>
</evidence>
<comment type="caution">
    <text evidence="10">The sequence shown here is derived from an EMBL/GenBank/DDBJ whole genome shotgun (WGS) entry which is preliminary data.</text>
</comment>
<evidence type="ECO:0000256" key="7">
    <source>
        <dbReference type="ARBA" id="ARBA00023136"/>
    </source>
</evidence>
<dbReference type="PANTHER" id="PTHR42718">
    <property type="entry name" value="MAJOR FACILITATOR SUPERFAMILY MULTIDRUG TRANSPORTER MFSC"/>
    <property type="match status" value="1"/>
</dbReference>
<feature type="transmembrane region" description="Helical" evidence="8">
    <location>
        <begin position="224"/>
        <end position="246"/>
    </location>
</feature>
<evidence type="ECO:0000313" key="10">
    <source>
        <dbReference type="EMBL" id="KNZ40707.1"/>
    </source>
</evidence>
<dbReference type="RefSeq" id="WP_050741428.1">
    <property type="nucleotide sequence ID" value="NZ_LGYO01000045.1"/>
</dbReference>
<dbReference type="Proteomes" id="UP000036873">
    <property type="component" value="Unassembled WGS sequence"/>
</dbReference>
<keyword evidence="11" id="KW-1185">Reference proteome</keyword>
<reference evidence="11" key="1">
    <citation type="submission" date="2015-07" db="EMBL/GenBank/DDBJ databases">
        <title>Draft genome sequence of Acetobacterium bakii DSM 8293, a potential psychrophilic chemical producer through syngas fermentation.</title>
        <authorList>
            <person name="Song Y."/>
            <person name="Hwang S."/>
            <person name="Cho B.-K."/>
        </authorList>
    </citation>
    <scope>NUCLEOTIDE SEQUENCE [LARGE SCALE GENOMIC DNA]</scope>
    <source>
        <strain evidence="11">DSM 8239</strain>
    </source>
</reference>
<dbReference type="InterPro" id="IPR036259">
    <property type="entry name" value="MFS_trans_sf"/>
</dbReference>
<dbReference type="NCBIfam" id="TIGR00711">
    <property type="entry name" value="efflux_EmrB"/>
    <property type="match status" value="1"/>
</dbReference>
<dbReference type="PANTHER" id="PTHR42718:SF9">
    <property type="entry name" value="MAJOR FACILITATOR SUPERFAMILY MULTIDRUG TRANSPORTER MFSC"/>
    <property type="match status" value="1"/>
</dbReference>
<dbReference type="InterPro" id="IPR011701">
    <property type="entry name" value="MFS"/>
</dbReference>
<dbReference type="GO" id="GO:0022857">
    <property type="term" value="F:transmembrane transporter activity"/>
    <property type="evidence" value="ECO:0007669"/>
    <property type="project" value="InterPro"/>
</dbReference>
<dbReference type="EMBL" id="LGYO01000045">
    <property type="protein sequence ID" value="KNZ40707.1"/>
    <property type="molecule type" value="Genomic_DNA"/>
</dbReference>
<evidence type="ECO:0000256" key="6">
    <source>
        <dbReference type="ARBA" id="ARBA00022989"/>
    </source>
</evidence>
<dbReference type="InterPro" id="IPR020846">
    <property type="entry name" value="MFS_dom"/>
</dbReference>
<name>A0A0L6TX95_9FIRM</name>
<keyword evidence="6 8" id="KW-1133">Transmembrane helix</keyword>
<feature type="transmembrane region" description="Helical" evidence="8">
    <location>
        <begin position="12"/>
        <end position="34"/>
    </location>
</feature>
<evidence type="ECO:0000259" key="9">
    <source>
        <dbReference type="PROSITE" id="PS50850"/>
    </source>
</evidence>
<feature type="domain" description="Major facilitator superfamily (MFS) profile" evidence="9">
    <location>
        <begin position="12"/>
        <end position="468"/>
    </location>
</feature>
<sequence>MEKTYEKNKWPILLIVVMSTFMATLDSSIVNVALPQMARTLDVDTSQIQLVVTSYLIVIVGIILIFGKLGDMLGKTKIFIFGIALFTLGSLLCGITSAFPVLIGARIVQGVGAAATMANNQGIITQVFPASERGKALGLTGTSVALGSLVGPGLGGIIVGASSWEYIFLINVPVGIVVLFFAVKLLPKSNKKAAGRLDLLGAALFMLSIVPLFVALGQVPSLGFANPLILTSFMVSMVSFIAFILVEQKRENPLIPLDIFKNKLFSLSIFCAFITFVGLFCNSIIQPFYLQDIMVYSPEQAGLIMMIFPLILAVLAPVSGHVSDKIGSEMLTFIGLLLISLGLFLMSTLTEQSPLMTMVVFIVVLSVGMGLFQSPNNSMIMSTVGRHQLGIAGSINALVRNMGMVCGIALATTLLYGSMSSDLGYRVTDYVAGQNAAFINGMRIVYITAGVICLFGAGLTLLRLMGKKTRTLDEALLQENKMGNRKE</sequence>
<comment type="subcellular location">
    <subcellularLocation>
        <location evidence="1">Cell membrane</location>
        <topology evidence="1">Multi-pass membrane protein</topology>
    </subcellularLocation>
</comment>
<organism evidence="10 11">
    <name type="scientific">Acetobacterium bakii</name>
    <dbReference type="NCBI Taxonomy" id="52689"/>
    <lineage>
        <taxon>Bacteria</taxon>
        <taxon>Bacillati</taxon>
        <taxon>Bacillota</taxon>
        <taxon>Clostridia</taxon>
        <taxon>Eubacteriales</taxon>
        <taxon>Eubacteriaceae</taxon>
        <taxon>Acetobacterium</taxon>
    </lineage>
</organism>
<dbReference type="PRINTS" id="PR01036">
    <property type="entry name" value="TCRTETB"/>
</dbReference>
<keyword evidence="5 8" id="KW-0812">Transmembrane</keyword>
<feature type="transmembrane region" description="Helical" evidence="8">
    <location>
        <begin position="46"/>
        <end position="66"/>
    </location>
</feature>
<feature type="transmembrane region" description="Helical" evidence="8">
    <location>
        <begin position="330"/>
        <end position="349"/>
    </location>
</feature>
<dbReference type="FunFam" id="1.20.1720.10:FF:000021">
    <property type="entry name" value="Drug resistance transporter, EmrB/QacA subfamily"/>
    <property type="match status" value="1"/>
</dbReference>
<gene>
    <name evidence="10" type="ORF">AKG39_16085</name>
</gene>
<feature type="transmembrane region" description="Helical" evidence="8">
    <location>
        <begin position="136"/>
        <end position="160"/>
    </location>
</feature>
<evidence type="ECO:0000256" key="3">
    <source>
        <dbReference type="ARBA" id="ARBA00022448"/>
    </source>
</evidence>
<keyword evidence="7 8" id="KW-0472">Membrane</keyword>
<evidence type="ECO:0000256" key="4">
    <source>
        <dbReference type="ARBA" id="ARBA00022475"/>
    </source>
</evidence>
<dbReference type="AlphaFoldDB" id="A0A0L6TX95"/>
<feature type="transmembrane region" description="Helical" evidence="8">
    <location>
        <begin position="437"/>
        <end position="462"/>
    </location>
</feature>
<evidence type="ECO:0000256" key="5">
    <source>
        <dbReference type="ARBA" id="ARBA00022692"/>
    </source>
</evidence>
<dbReference type="Gene3D" id="1.20.1250.20">
    <property type="entry name" value="MFS general substrate transporter like domains"/>
    <property type="match status" value="1"/>
</dbReference>
<proteinExistence type="inferred from homology"/>
<feature type="transmembrane region" description="Helical" evidence="8">
    <location>
        <begin position="355"/>
        <end position="374"/>
    </location>
</feature>
<evidence type="ECO:0000256" key="8">
    <source>
        <dbReference type="SAM" id="Phobius"/>
    </source>
</evidence>
<accession>A0A0L6TX95</accession>
<feature type="transmembrane region" description="Helical" evidence="8">
    <location>
        <begin position="78"/>
        <end position="101"/>
    </location>
</feature>
<evidence type="ECO:0000256" key="1">
    <source>
        <dbReference type="ARBA" id="ARBA00004651"/>
    </source>
</evidence>
<dbReference type="OrthoDB" id="102502at2"/>
<dbReference type="Gene3D" id="1.20.1720.10">
    <property type="entry name" value="Multidrug resistance protein D"/>
    <property type="match status" value="1"/>
</dbReference>
<dbReference type="Pfam" id="PF07690">
    <property type="entry name" value="MFS_1"/>
    <property type="match status" value="2"/>
</dbReference>
<keyword evidence="3" id="KW-0813">Transport</keyword>
<dbReference type="CDD" id="cd17321">
    <property type="entry name" value="MFS_MMR_MDR_like"/>
    <property type="match status" value="1"/>
</dbReference>
<feature type="transmembrane region" description="Helical" evidence="8">
    <location>
        <begin position="199"/>
        <end position="218"/>
    </location>
</feature>
<evidence type="ECO:0000313" key="11">
    <source>
        <dbReference type="Proteomes" id="UP000036873"/>
    </source>
</evidence>
<dbReference type="GO" id="GO:0005886">
    <property type="term" value="C:plasma membrane"/>
    <property type="evidence" value="ECO:0007669"/>
    <property type="project" value="UniProtKB-SubCell"/>
</dbReference>
<dbReference type="PROSITE" id="PS50850">
    <property type="entry name" value="MFS"/>
    <property type="match status" value="1"/>
</dbReference>
<dbReference type="STRING" id="52689.AKG39_16085"/>
<dbReference type="SUPFAM" id="SSF103473">
    <property type="entry name" value="MFS general substrate transporter"/>
    <property type="match status" value="1"/>
</dbReference>
<feature type="transmembrane region" description="Helical" evidence="8">
    <location>
        <begin position="395"/>
        <end position="417"/>
    </location>
</feature>
<comment type="similarity">
    <text evidence="2">Belongs to the major facilitator superfamily. EmrB family.</text>
</comment>
<feature type="transmembrane region" description="Helical" evidence="8">
    <location>
        <begin position="107"/>
        <end position="124"/>
    </location>
</feature>
<feature type="transmembrane region" description="Helical" evidence="8">
    <location>
        <begin position="301"/>
        <end position="318"/>
    </location>
</feature>
<dbReference type="PATRIC" id="fig|52689.4.peg.2748"/>
<keyword evidence="4" id="KW-1003">Cell membrane</keyword>